<organism evidence="7 10">
    <name type="scientific">Candidatus Hakubella thermalkaliphila</name>
    <dbReference type="NCBI Taxonomy" id="2754717"/>
    <lineage>
        <taxon>Bacteria</taxon>
        <taxon>Bacillati</taxon>
        <taxon>Actinomycetota</taxon>
        <taxon>Actinomycetota incertae sedis</taxon>
        <taxon>Candidatus Hakubellales</taxon>
        <taxon>Candidatus Hakubellaceae</taxon>
        <taxon>Candidatus Hakubella</taxon>
    </lineage>
</organism>
<dbReference type="PANTHER" id="PTHR32060:SF22">
    <property type="entry name" value="CARBOXYL-TERMINAL-PROCESSING PEPTIDASE 3, CHLOROPLASTIC"/>
    <property type="match status" value="1"/>
</dbReference>
<dbReference type="GO" id="GO:0007165">
    <property type="term" value="P:signal transduction"/>
    <property type="evidence" value="ECO:0007669"/>
    <property type="project" value="TreeGrafter"/>
</dbReference>
<dbReference type="GO" id="GO:0030288">
    <property type="term" value="C:outer membrane-bounded periplasmic space"/>
    <property type="evidence" value="ECO:0007669"/>
    <property type="project" value="TreeGrafter"/>
</dbReference>
<dbReference type="EMBL" id="BLRW01000009">
    <property type="protein sequence ID" value="GFP22680.1"/>
    <property type="molecule type" value="Genomic_DNA"/>
</dbReference>
<dbReference type="EMBL" id="BLSD01000073">
    <property type="protein sequence ID" value="GFP39647.1"/>
    <property type="molecule type" value="Genomic_DNA"/>
</dbReference>
<protein>
    <submittedName>
        <fullName evidence="7">Carboxyl-terminal processing protease</fullName>
    </submittedName>
</protein>
<dbReference type="SUPFAM" id="SSF50156">
    <property type="entry name" value="PDZ domain-like"/>
    <property type="match status" value="1"/>
</dbReference>
<dbReference type="NCBIfam" id="TIGR00225">
    <property type="entry name" value="prc"/>
    <property type="match status" value="1"/>
</dbReference>
<dbReference type="Pfam" id="PF03572">
    <property type="entry name" value="Peptidase_S41"/>
    <property type="match status" value="1"/>
</dbReference>
<dbReference type="CDD" id="cd06782">
    <property type="entry name" value="cpPDZ_CPP-like"/>
    <property type="match status" value="1"/>
</dbReference>
<dbReference type="InterPro" id="IPR055210">
    <property type="entry name" value="CtpA/B_N"/>
</dbReference>
<evidence type="ECO:0000256" key="2">
    <source>
        <dbReference type="ARBA" id="ARBA00022670"/>
    </source>
</evidence>
<keyword evidence="3 5" id="KW-0378">Hydrolase</keyword>
<dbReference type="FunFam" id="2.30.42.10:FF:000063">
    <property type="entry name" value="Peptidase, S41 family"/>
    <property type="match status" value="1"/>
</dbReference>
<sequence>MPAKKKVLLVLFSLFIAISLVSSGFASGVLYSQNFLPLKEEIRAALGDQPSVGAISESAKVIQEAMELIIKNSLREVSVQILRETAIEGMLESLQDEHAVYYSPQDYQLIMEDYRGQTSGVGMFVTKEDDQLVVVAPIEGTPAYRAGIKSGDIILAVDGQFVQGMDIDKAVAMIRGEKGTRVRIKLQRGESGEIYEVELVREEFRVPSVVSKMMEDKIGYVGYRFFSVGGAAEVEKALKELKEEGARGIIFDLRHNFGGPLTDAVEVSRLFVREGNIVTVRGKEGTEEVYQGTGTGDEETPMVVLIDRFTASASEVTAGALQDNNRAVLVGEKTFGKGSVQVIEPLPDGSGIKLTNALFYLPSGRSNEGVGLEPDVVIKSEGEETEDIIQNKGMEVLKELMGGKGVKDFKEIAHAPRRTRSHENWVIFKGIAHAPRRTTSHENWVIFKGAG</sequence>
<keyword evidence="4 5" id="KW-0720">Serine protease</keyword>
<reference evidence="9 10" key="1">
    <citation type="journal article" date="2020" name="Front. Microbiol.">
        <title>Single-cell genomics of novel Actinobacteria with the Wood-Ljungdahl pathway discovered in a serpentinizing system.</title>
        <authorList>
            <person name="Merino N."/>
            <person name="Kawai M."/>
            <person name="Boyd E.S."/>
            <person name="Colman D.R."/>
            <person name="McGlynn S.E."/>
            <person name="Nealson K.H."/>
            <person name="Kurokawa K."/>
            <person name="Hongoh Y."/>
        </authorList>
    </citation>
    <scope>NUCLEOTIDE SEQUENCE [LARGE SCALE GENOMIC DNA]</scope>
    <source>
        <strain evidence="7 10">S09_30</strain>
        <strain evidence="8 9">S47</strain>
    </source>
</reference>
<dbReference type="AlphaFoldDB" id="A0A6V8NTF4"/>
<evidence type="ECO:0000259" key="6">
    <source>
        <dbReference type="PROSITE" id="PS50106"/>
    </source>
</evidence>
<dbReference type="SUPFAM" id="SSF52096">
    <property type="entry name" value="ClpP/crotonase"/>
    <property type="match status" value="1"/>
</dbReference>
<evidence type="ECO:0000313" key="7">
    <source>
        <dbReference type="EMBL" id="GFP22680.1"/>
    </source>
</evidence>
<dbReference type="InterPro" id="IPR004447">
    <property type="entry name" value="Peptidase_S41A"/>
</dbReference>
<gene>
    <name evidence="7" type="ORF">HKBW3S09_00148</name>
    <name evidence="8" type="ORF">HKBW3S47_01345</name>
</gene>
<dbReference type="RefSeq" id="WP_176235851.1">
    <property type="nucleotide sequence ID" value="NZ_BLSD01000073.1"/>
</dbReference>
<dbReference type="InterPro" id="IPR036034">
    <property type="entry name" value="PDZ_sf"/>
</dbReference>
<evidence type="ECO:0000256" key="5">
    <source>
        <dbReference type="RuleBase" id="RU004404"/>
    </source>
</evidence>
<dbReference type="InterPro" id="IPR041489">
    <property type="entry name" value="PDZ_6"/>
</dbReference>
<dbReference type="InterPro" id="IPR001478">
    <property type="entry name" value="PDZ"/>
</dbReference>
<dbReference type="InterPro" id="IPR005151">
    <property type="entry name" value="Tail-specific_protease"/>
</dbReference>
<evidence type="ECO:0000313" key="9">
    <source>
        <dbReference type="Proteomes" id="UP000569018"/>
    </source>
</evidence>
<dbReference type="GO" id="GO:0004175">
    <property type="term" value="F:endopeptidase activity"/>
    <property type="evidence" value="ECO:0007669"/>
    <property type="project" value="TreeGrafter"/>
</dbReference>
<dbReference type="Pfam" id="PF22694">
    <property type="entry name" value="CtpB_N-like"/>
    <property type="match status" value="1"/>
</dbReference>
<accession>A0A6V8NTF4</accession>
<comment type="caution">
    <text evidence="7">The sequence shown here is derived from an EMBL/GenBank/DDBJ whole genome shotgun (WGS) entry which is preliminary data.</text>
</comment>
<dbReference type="Gene3D" id="3.90.226.10">
    <property type="entry name" value="2-enoyl-CoA Hydratase, Chain A, domain 1"/>
    <property type="match status" value="1"/>
</dbReference>
<evidence type="ECO:0000256" key="1">
    <source>
        <dbReference type="ARBA" id="ARBA00009179"/>
    </source>
</evidence>
<comment type="similarity">
    <text evidence="1 5">Belongs to the peptidase S41A family.</text>
</comment>
<dbReference type="Pfam" id="PF17820">
    <property type="entry name" value="PDZ_6"/>
    <property type="match status" value="1"/>
</dbReference>
<dbReference type="Proteomes" id="UP000585609">
    <property type="component" value="Unassembled WGS sequence"/>
</dbReference>
<dbReference type="GO" id="GO:0006508">
    <property type="term" value="P:proteolysis"/>
    <property type="evidence" value="ECO:0007669"/>
    <property type="project" value="UniProtKB-KW"/>
</dbReference>
<evidence type="ECO:0000256" key="4">
    <source>
        <dbReference type="ARBA" id="ARBA00022825"/>
    </source>
</evidence>
<dbReference type="InterPro" id="IPR029045">
    <property type="entry name" value="ClpP/crotonase-like_dom_sf"/>
</dbReference>
<dbReference type="Proteomes" id="UP000569018">
    <property type="component" value="Unassembled WGS sequence"/>
</dbReference>
<evidence type="ECO:0000313" key="8">
    <source>
        <dbReference type="EMBL" id="GFP39647.1"/>
    </source>
</evidence>
<name>A0A6V8NTF4_9ACTN</name>
<dbReference type="CDD" id="cd07560">
    <property type="entry name" value="Peptidase_S41_CPP"/>
    <property type="match status" value="1"/>
</dbReference>
<dbReference type="PROSITE" id="PS50106">
    <property type="entry name" value="PDZ"/>
    <property type="match status" value="1"/>
</dbReference>
<evidence type="ECO:0000313" key="10">
    <source>
        <dbReference type="Proteomes" id="UP000585609"/>
    </source>
</evidence>
<dbReference type="Gene3D" id="3.30.750.44">
    <property type="match status" value="1"/>
</dbReference>
<dbReference type="SMART" id="SM00228">
    <property type="entry name" value="PDZ"/>
    <property type="match status" value="1"/>
</dbReference>
<keyword evidence="2 5" id="KW-0645">Protease</keyword>
<proteinExistence type="inferred from homology"/>
<dbReference type="PANTHER" id="PTHR32060">
    <property type="entry name" value="TAIL-SPECIFIC PROTEASE"/>
    <property type="match status" value="1"/>
</dbReference>
<evidence type="ECO:0000256" key="3">
    <source>
        <dbReference type="ARBA" id="ARBA00022801"/>
    </source>
</evidence>
<dbReference type="GO" id="GO:0008236">
    <property type="term" value="F:serine-type peptidase activity"/>
    <property type="evidence" value="ECO:0007669"/>
    <property type="project" value="UniProtKB-KW"/>
</dbReference>
<dbReference type="SMART" id="SM00245">
    <property type="entry name" value="TSPc"/>
    <property type="match status" value="1"/>
</dbReference>
<dbReference type="Gene3D" id="2.30.42.10">
    <property type="match status" value="1"/>
</dbReference>
<feature type="domain" description="PDZ" evidence="6">
    <location>
        <begin position="110"/>
        <end position="175"/>
    </location>
</feature>